<evidence type="ECO:0000313" key="3">
    <source>
        <dbReference type="EMBL" id="VAW60345.1"/>
    </source>
</evidence>
<dbReference type="InterPro" id="IPR052042">
    <property type="entry name" value="Tail_sheath_structural"/>
</dbReference>
<organism evidence="3">
    <name type="scientific">hydrothermal vent metagenome</name>
    <dbReference type="NCBI Taxonomy" id="652676"/>
    <lineage>
        <taxon>unclassified sequences</taxon>
        <taxon>metagenomes</taxon>
        <taxon>ecological metagenomes</taxon>
    </lineage>
</organism>
<dbReference type="EMBL" id="UOFH01000138">
    <property type="protein sequence ID" value="VAW60345.1"/>
    <property type="molecule type" value="Genomic_DNA"/>
</dbReference>
<comment type="similarity">
    <text evidence="1">Belongs to the myoviridae tail sheath protein family.</text>
</comment>
<feature type="domain" description="Tail sheath protein C-terminal" evidence="2">
    <location>
        <begin position="571"/>
        <end position="675"/>
    </location>
</feature>
<dbReference type="Pfam" id="PF17482">
    <property type="entry name" value="Phage_sheath_1C"/>
    <property type="match status" value="1"/>
</dbReference>
<evidence type="ECO:0000259" key="2">
    <source>
        <dbReference type="Pfam" id="PF17482"/>
    </source>
</evidence>
<dbReference type="InterPro" id="IPR020287">
    <property type="entry name" value="Tail_sheath_C"/>
</dbReference>
<proteinExistence type="inferred from homology"/>
<gene>
    <name evidence="3" type="ORF">MNBD_GAMMA08-1861</name>
</gene>
<evidence type="ECO:0000256" key="1">
    <source>
        <dbReference type="ARBA" id="ARBA00008005"/>
    </source>
</evidence>
<name>A0A3B0WWD4_9ZZZZ</name>
<dbReference type="PANTHER" id="PTHR35861:SF1">
    <property type="entry name" value="PHAGE TAIL SHEATH PROTEIN"/>
    <property type="match status" value="1"/>
</dbReference>
<sequence length="682" mass="74678">MATYKTPGVYVEEISLFPPSVAEVATAIPAFIGYTEKAVENGQSLTNVPTKISSLLEFKELFGEAYTNSSITVKLDETNNYAVTSITPDKTFYLYDSIRLFFDNGGGKCYIISVGGYTTNSTIKNGDETDPANYGFRHGMKALEKYDEPTIILFPDAVLMPDKAHLNTLQQLALAQCGKLQDRVAVLDLKENQPQSLEKTVADFRDGIGINDLKYGAAYTPWLQTSYQKEVDFSLFKSVTKDSGGSTINLEELTSDSDLNKLVLSATVAIDDITNLNTVIGLMRTTVVKQYKTIADAYASVRNPVTASTNATADAQLNNLLDYVRSAIKNISDLKLGDAATKKLNGENLAKDLDTYALGKLKKTLHALIKLEKNTDVAAITTKSEGDLITEYGGGINKDTGWLAEYDTDDPSDGAIDDIAGSATDYTKPTDKETALAIAVDVDALFDEVINFIADIQTAAQTHRVMSQKVLYESHSIIGNIVEHIKKEQSKIPPSGAMAGIYAFVDRTRGVWKAPANVSLSAVRAPATPIDHFDQEDLNVDVTGGKSVNAIRTFTGRGIIVWGARTLAGNDNEWRYIPVRRFYNMVEESVKKSTAWAVFEPNAPTLWIKVKGMIENYLIQKWREGALFGATADQAFFVKIGLGQTMTAQDVLEGRLNVEIGMAVVRPAEFIILKFSHKMPEA</sequence>
<dbReference type="Gene3D" id="3.40.50.11780">
    <property type="match status" value="2"/>
</dbReference>
<dbReference type="PANTHER" id="PTHR35861">
    <property type="match status" value="1"/>
</dbReference>
<dbReference type="AlphaFoldDB" id="A0A3B0WWD4"/>
<accession>A0A3B0WWD4</accession>
<reference evidence="3" key="1">
    <citation type="submission" date="2018-06" db="EMBL/GenBank/DDBJ databases">
        <authorList>
            <person name="Zhirakovskaya E."/>
        </authorList>
    </citation>
    <scope>NUCLEOTIDE SEQUENCE</scope>
</reference>
<protein>
    <submittedName>
        <fullName evidence="3">Phage tail sheath protein FI</fullName>
    </submittedName>
</protein>